<proteinExistence type="predicted"/>
<accession>A0A8R2LYT8</accession>
<reference evidence="2" key="1">
    <citation type="journal article" date="2008" name="Insect Biochem. Mol. Biol.">
        <title>The genome of a lepidopteran model insect, the silkworm Bombyx mori.</title>
        <authorList>
            <consortium name="International Silkworm Genome Consortium"/>
        </authorList>
    </citation>
    <scope>NUCLEOTIDE SEQUENCE [LARGE SCALE GENOMIC DNA]</scope>
    <source>
        <strain evidence="2">p50T</strain>
    </source>
</reference>
<evidence type="ECO:0000313" key="1">
    <source>
        <dbReference type="EnsemblMetazoa" id="XP_037870087.1"/>
    </source>
</evidence>
<evidence type="ECO:0000313" key="2">
    <source>
        <dbReference type="Proteomes" id="UP000005204"/>
    </source>
</evidence>
<sequence length="172" mass="19904">MAELLYKLETVSMEMGLAINKSKTKLMIIDRFKAIQRNNVLHDYETVTQFPYLGSLITNKGSSEPEIRRRTGMAKSAMTQLSNILRDRNITHRTKIHLVRTLVFSIALYSAETWTLKAADRQRIDAFEMWCWRLCGVSDKEHFRQSILTVCGRRNSADSLQNQNLYTQESAL</sequence>
<evidence type="ECO:0008006" key="3">
    <source>
        <dbReference type="Google" id="ProtNLM"/>
    </source>
</evidence>
<dbReference type="PANTHER" id="PTHR47027">
    <property type="entry name" value="REVERSE TRANSCRIPTASE DOMAIN-CONTAINING PROTEIN"/>
    <property type="match status" value="1"/>
</dbReference>
<dbReference type="AlphaFoldDB" id="A0A8R2LYT8"/>
<keyword evidence="2" id="KW-1185">Reference proteome</keyword>
<name>A0A8R2LYT8_BOMMO</name>
<dbReference type="EnsemblMetazoa" id="XM_038014159.1">
    <property type="protein sequence ID" value="XP_037870087.1"/>
    <property type="gene ID" value="LOC119629162"/>
</dbReference>
<dbReference type="Proteomes" id="UP000005204">
    <property type="component" value="Unassembled WGS sequence"/>
</dbReference>
<reference evidence="1" key="2">
    <citation type="submission" date="2022-06" db="UniProtKB">
        <authorList>
            <consortium name="EnsemblMetazoa"/>
        </authorList>
    </citation>
    <scope>IDENTIFICATION</scope>
    <source>
        <strain evidence="1">p50T (Dazao)</strain>
    </source>
</reference>
<organism evidence="1 2">
    <name type="scientific">Bombyx mori</name>
    <name type="common">Silk moth</name>
    <dbReference type="NCBI Taxonomy" id="7091"/>
    <lineage>
        <taxon>Eukaryota</taxon>
        <taxon>Metazoa</taxon>
        <taxon>Ecdysozoa</taxon>
        <taxon>Arthropoda</taxon>
        <taxon>Hexapoda</taxon>
        <taxon>Insecta</taxon>
        <taxon>Pterygota</taxon>
        <taxon>Neoptera</taxon>
        <taxon>Endopterygota</taxon>
        <taxon>Lepidoptera</taxon>
        <taxon>Glossata</taxon>
        <taxon>Ditrysia</taxon>
        <taxon>Bombycoidea</taxon>
        <taxon>Bombycidae</taxon>
        <taxon>Bombycinae</taxon>
        <taxon>Bombyx</taxon>
    </lineage>
</organism>
<protein>
    <recommendedName>
        <fullName evidence="3">Endonuclease-reverse transcriptase</fullName>
    </recommendedName>
</protein>
<dbReference type="PANTHER" id="PTHR47027:SF8">
    <property type="entry name" value="RIBONUCLEASE H"/>
    <property type="match status" value="1"/>
</dbReference>